<name>A0ABP0Y9Q4_9ROSI</name>
<evidence type="ECO:0000313" key="3">
    <source>
        <dbReference type="Proteomes" id="UP001642487"/>
    </source>
</evidence>
<dbReference type="Proteomes" id="UP001642487">
    <property type="component" value="Chromosome 2"/>
</dbReference>
<dbReference type="InterPro" id="IPR036259">
    <property type="entry name" value="MFS_trans_sf"/>
</dbReference>
<keyword evidence="1" id="KW-0472">Membrane</keyword>
<dbReference type="Gene3D" id="1.20.1250.20">
    <property type="entry name" value="MFS general substrate transporter like domains"/>
    <property type="match status" value="1"/>
</dbReference>
<sequence>MVGRKDEISVTSGLQIPLSKSLHPPKKPKTNYFAFLCAIVASMSSVLVGYDIGVMSEAVIYIQQDFNISDVRWKFLSESSAFTPLSAPPSLV</sequence>
<evidence type="ECO:0008006" key="4">
    <source>
        <dbReference type="Google" id="ProtNLM"/>
    </source>
</evidence>
<gene>
    <name evidence="2" type="ORF">CITCOLO1_LOCUS7701</name>
</gene>
<reference evidence="2 3" key="1">
    <citation type="submission" date="2024-03" db="EMBL/GenBank/DDBJ databases">
        <authorList>
            <person name="Gkanogiannis A."/>
            <person name="Becerra Lopez-Lavalle L."/>
        </authorList>
    </citation>
    <scope>NUCLEOTIDE SEQUENCE [LARGE SCALE GENOMIC DNA]</scope>
</reference>
<protein>
    <recommendedName>
        <fullName evidence="4">Major facilitator superfamily (MFS) profile domain-containing protein</fullName>
    </recommendedName>
</protein>
<evidence type="ECO:0000256" key="1">
    <source>
        <dbReference type="SAM" id="Phobius"/>
    </source>
</evidence>
<proteinExistence type="predicted"/>
<feature type="transmembrane region" description="Helical" evidence="1">
    <location>
        <begin position="32"/>
        <end position="50"/>
    </location>
</feature>
<keyword evidence="1" id="KW-1133">Transmembrane helix</keyword>
<keyword evidence="1" id="KW-0812">Transmembrane</keyword>
<keyword evidence="3" id="KW-1185">Reference proteome</keyword>
<organism evidence="2 3">
    <name type="scientific">Citrullus colocynthis</name>
    <name type="common">colocynth</name>
    <dbReference type="NCBI Taxonomy" id="252529"/>
    <lineage>
        <taxon>Eukaryota</taxon>
        <taxon>Viridiplantae</taxon>
        <taxon>Streptophyta</taxon>
        <taxon>Embryophyta</taxon>
        <taxon>Tracheophyta</taxon>
        <taxon>Spermatophyta</taxon>
        <taxon>Magnoliopsida</taxon>
        <taxon>eudicotyledons</taxon>
        <taxon>Gunneridae</taxon>
        <taxon>Pentapetalae</taxon>
        <taxon>rosids</taxon>
        <taxon>fabids</taxon>
        <taxon>Cucurbitales</taxon>
        <taxon>Cucurbitaceae</taxon>
        <taxon>Benincaseae</taxon>
        <taxon>Citrullus</taxon>
    </lineage>
</organism>
<accession>A0ABP0Y9Q4</accession>
<evidence type="ECO:0000313" key="2">
    <source>
        <dbReference type="EMBL" id="CAK9315861.1"/>
    </source>
</evidence>
<dbReference type="EMBL" id="OZ021736">
    <property type="protein sequence ID" value="CAK9315861.1"/>
    <property type="molecule type" value="Genomic_DNA"/>
</dbReference>